<dbReference type="EMBL" id="CAXDID020000055">
    <property type="protein sequence ID" value="CAL6006924.1"/>
    <property type="molecule type" value="Genomic_DNA"/>
</dbReference>
<keyword evidence="4" id="KW-1185">Reference proteome</keyword>
<gene>
    <name evidence="3" type="ORF">HINF_LOCUS20385</name>
    <name evidence="2" type="ORF">HINF_LOCUS39203</name>
</gene>
<evidence type="ECO:0000313" key="4">
    <source>
        <dbReference type="Proteomes" id="UP001642409"/>
    </source>
</evidence>
<accession>A0AA86QA24</accession>
<dbReference type="CDD" id="cd00167">
    <property type="entry name" value="SANT"/>
    <property type="match status" value="1"/>
</dbReference>
<feature type="domain" description="Myb-like" evidence="1">
    <location>
        <begin position="13"/>
        <end position="60"/>
    </location>
</feature>
<dbReference type="AlphaFoldDB" id="A0AA86QA24"/>
<dbReference type="SUPFAM" id="SSF46689">
    <property type="entry name" value="Homeodomain-like"/>
    <property type="match status" value="1"/>
</dbReference>
<name>A0AA86QA24_9EUKA</name>
<proteinExistence type="predicted"/>
<dbReference type="EMBL" id="CATOUU010000825">
    <property type="protein sequence ID" value="CAI9951558.1"/>
    <property type="molecule type" value="Genomic_DNA"/>
</dbReference>
<dbReference type="Gene3D" id="1.10.10.60">
    <property type="entry name" value="Homeodomain-like"/>
    <property type="match status" value="1"/>
</dbReference>
<dbReference type="PROSITE" id="PS50090">
    <property type="entry name" value="MYB_LIKE"/>
    <property type="match status" value="1"/>
</dbReference>
<reference evidence="2" key="1">
    <citation type="submission" date="2023-06" db="EMBL/GenBank/DDBJ databases">
        <authorList>
            <person name="Kurt Z."/>
        </authorList>
    </citation>
    <scope>NUCLEOTIDE SEQUENCE</scope>
</reference>
<dbReference type="InterPro" id="IPR001005">
    <property type="entry name" value="SANT/Myb"/>
</dbReference>
<comment type="caution">
    <text evidence="2">The sequence shown here is derived from an EMBL/GenBank/DDBJ whole genome shotgun (WGS) entry which is preliminary data.</text>
</comment>
<dbReference type="SMART" id="SM00717">
    <property type="entry name" value="SANT"/>
    <property type="match status" value="1"/>
</dbReference>
<reference evidence="3 4" key="2">
    <citation type="submission" date="2024-07" db="EMBL/GenBank/DDBJ databases">
        <authorList>
            <person name="Akdeniz Z."/>
        </authorList>
    </citation>
    <scope>NUCLEOTIDE SEQUENCE [LARGE SCALE GENOMIC DNA]</scope>
</reference>
<dbReference type="GO" id="GO:0003677">
    <property type="term" value="F:DNA binding"/>
    <property type="evidence" value="ECO:0007669"/>
    <property type="project" value="UniProtKB-KW"/>
</dbReference>
<protein>
    <submittedName>
        <fullName evidence="2">Myb-like DNA-binding domain-containing protein</fullName>
    </submittedName>
    <submittedName>
        <fullName evidence="3">Myb-like_DNA-binding domain-containing protein</fullName>
    </submittedName>
</protein>
<evidence type="ECO:0000259" key="1">
    <source>
        <dbReference type="PROSITE" id="PS50090"/>
    </source>
</evidence>
<dbReference type="Pfam" id="PF13921">
    <property type="entry name" value="Myb_DNA-bind_6"/>
    <property type="match status" value="1"/>
</dbReference>
<dbReference type="Proteomes" id="UP001642409">
    <property type="component" value="Unassembled WGS sequence"/>
</dbReference>
<dbReference type="InterPro" id="IPR009057">
    <property type="entry name" value="Homeodomain-like_sf"/>
</dbReference>
<sequence>MNTNPDKTKYILWSDSEIKKLNQVVQKVTQGKTYTNWHKVAEEMAPRTLQQCKSYYGQLTNQSGTLKQKFSQVVQKPEKEFNAQVVFKSLPVEKQMKCYTLPNYYNFDWERVKQEFKEFSVSQLQELYLQVQENLKQQKQVIGLIVQSQFQLFSTQQLKHCYCNFQYVQYGLILEQLNLKNTDISKIPPKPITFDGFNNDILIEYPPQPHLVQFYHEIIKDCSDIDQVLFNLVIELSHRTE</sequence>
<evidence type="ECO:0000313" key="2">
    <source>
        <dbReference type="EMBL" id="CAI9951558.1"/>
    </source>
</evidence>
<organism evidence="2">
    <name type="scientific">Hexamita inflata</name>
    <dbReference type="NCBI Taxonomy" id="28002"/>
    <lineage>
        <taxon>Eukaryota</taxon>
        <taxon>Metamonada</taxon>
        <taxon>Diplomonadida</taxon>
        <taxon>Hexamitidae</taxon>
        <taxon>Hexamitinae</taxon>
        <taxon>Hexamita</taxon>
    </lineage>
</organism>
<evidence type="ECO:0000313" key="3">
    <source>
        <dbReference type="EMBL" id="CAL6006924.1"/>
    </source>
</evidence>
<keyword evidence="2" id="KW-0238">DNA-binding</keyword>